<dbReference type="PANTHER" id="PTHR19282:SF452">
    <property type="entry name" value="LD03691P"/>
    <property type="match status" value="1"/>
</dbReference>
<dbReference type="Pfam" id="PF00335">
    <property type="entry name" value="Tetraspanin"/>
    <property type="match status" value="1"/>
</dbReference>
<dbReference type="InterPro" id="IPR018499">
    <property type="entry name" value="Tetraspanin/Peripherin"/>
</dbReference>
<organism evidence="7 8">
    <name type="scientific">Acrobeloides nanus</name>
    <dbReference type="NCBI Taxonomy" id="290746"/>
    <lineage>
        <taxon>Eukaryota</taxon>
        <taxon>Metazoa</taxon>
        <taxon>Ecdysozoa</taxon>
        <taxon>Nematoda</taxon>
        <taxon>Chromadorea</taxon>
        <taxon>Rhabditida</taxon>
        <taxon>Tylenchina</taxon>
        <taxon>Cephalobomorpha</taxon>
        <taxon>Cephaloboidea</taxon>
        <taxon>Cephalobidae</taxon>
        <taxon>Acrobeloides</taxon>
    </lineage>
</organism>
<reference evidence="8" key="1">
    <citation type="submission" date="2022-11" db="UniProtKB">
        <authorList>
            <consortium name="WormBaseParasite"/>
        </authorList>
    </citation>
    <scope>IDENTIFICATION</scope>
</reference>
<dbReference type="Gene3D" id="1.10.1450.10">
    <property type="entry name" value="Tetraspanin"/>
    <property type="match status" value="1"/>
</dbReference>
<keyword evidence="5 6" id="KW-0472">Membrane</keyword>
<dbReference type="Proteomes" id="UP000887540">
    <property type="component" value="Unplaced"/>
</dbReference>
<evidence type="ECO:0000256" key="1">
    <source>
        <dbReference type="ARBA" id="ARBA00004141"/>
    </source>
</evidence>
<evidence type="ECO:0000256" key="2">
    <source>
        <dbReference type="ARBA" id="ARBA00006840"/>
    </source>
</evidence>
<evidence type="ECO:0000256" key="6">
    <source>
        <dbReference type="RuleBase" id="RU361218"/>
    </source>
</evidence>
<evidence type="ECO:0000313" key="8">
    <source>
        <dbReference type="WBParaSite" id="ACRNAN_scaffold692.g11579.t1"/>
    </source>
</evidence>
<dbReference type="InterPro" id="IPR008952">
    <property type="entry name" value="Tetraspanin_EC2_sf"/>
</dbReference>
<feature type="transmembrane region" description="Helical" evidence="6">
    <location>
        <begin position="91"/>
        <end position="115"/>
    </location>
</feature>
<dbReference type="CDD" id="cd03156">
    <property type="entry name" value="uroplakin_I_like_LEL"/>
    <property type="match status" value="1"/>
</dbReference>
<comment type="subcellular location">
    <subcellularLocation>
        <location evidence="1 6">Membrane</location>
        <topology evidence="1 6">Multi-pass membrane protein</topology>
    </subcellularLocation>
</comment>
<comment type="similarity">
    <text evidence="2 6">Belongs to the tetraspanin (TM4SF) family.</text>
</comment>
<evidence type="ECO:0000256" key="3">
    <source>
        <dbReference type="ARBA" id="ARBA00022692"/>
    </source>
</evidence>
<dbReference type="InterPro" id="IPR000301">
    <property type="entry name" value="Tetraspanin_animals"/>
</dbReference>
<proteinExistence type="inferred from homology"/>
<feature type="transmembrane region" description="Helical" evidence="6">
    <location>
        <begin position="235"/>
        <end position="263"/>
    </location>
</feature>
<dbReference type="PRINTS" id="PR00259">
    <property type="entry name" value="TMFOUR"/>
</dbReference>
<feature type="transmembrane region" description="Helical" evidence="6">
    <location>
        <begin position="21"/>
        <end position="44"/>
    </location>
</feature>
<dbReference type="WBParaSite" id="ACRNAN_scaffold692.g11579.t1">
    <property type="protein sequence ID" value="ACRNAN_scaffold692.g11579.t1"/>
    <property type="gene ID" value="ACRNAN_scaffold692.g11579"/>
</dbReference>
<sequence length="266" mass="29932">MGSFGRWSAYGSLGRTIRLMFLSTNLLAMMLALAVLVYGSWLYHNRAQYAVLLAPSLYIDVSRIMILVGLMAIINSLAAVYAVLKELRCMIFTFTIASFIIFIMLLIGGMMGLVFRYKLMYQIPLNLKMLTSLRELYGIDDSIGSADSEELTYAWDSLQANFKCCGINGTDDYHVWRTSKWYMHQKAPKKSLPESCCIPGKEVECVKHDLSRPLNSTLFYTNTCYMPLKTDLLEVVHIAAIMSIVSSIVLLIPAGFAAFYACLIQK</sequence>
<dbReference type="GO" id="GO:0016020">
    <property type="term" value="C:membrane"/>
    <property type="evidence" value="ECO:0007669"/>
    <property type="project" value="UniProtKB-SubCell"/>
</dbReference>
<evidence type="ECO:0000256" key="5">
    <source>
        <dbReference type="ARBA" id="ARBA00023136"/>
    </source>
</evidence>
<name>A0A914ECW3_9BILA</name>
<evidence type="ECO:0000256" key="4">
    <source>
        <dbReference type="ARBA" id="ARBA00022989"/>
    </source>
</evidence>
<keyword evidence="7" id="KW-1185">Reference proteome</keyword>
<protein>
    <recommendedName>
        <fullName evidence="6">Tetraspanin</fullName>
    </recommendedName>
</protein>
<keyword evidence="4 6" id="KW-1133">Transmembrane helix</keyword>
<dbReference type="SUPFAM" id="SSF48652">
    <property type="entry name" value="Tetraspanin"/>
    <property type="match status" value="1"/>
</dbReference>
<dbReference type="PIRSF" id="PIRSF002419">
    <property type="entry name" value="Tetraspanin"/>
    <property type="match status" value="1"/>
</dbReference>
<feature type="transmembrane region" description="Helical" evidence="6">
    <location>
        <begin position="64"/>
        <end position="84"/>
    </location>
</feature>
<evidence type="ECO:0000313" key="7">
    <source>
        <dbReference type="Proteomes" id="UP000887540"/>
    </source>
</evidence>
<accession>A0A914ECW3</accession>
<dbReference type="PANTHER" id="PTHR19282">
    <property type="entry name" value="TETRASPANIN"/>
    <property type="match status" value="1"/>
</dbReference>
<keyword evidence="3 6" id="KW-0812">Transmembrane</keyword>
<dbReference type="AlphaFoldDB" id="A0A914ECW3"/>